<dbReference type="Proteomes" id="UP000001307">
    <property type="component" value="Unassembled WGS sequence"/>
</dbReference>
<gene>
    <name evidence="2" type="ORF">GSOID_T00011104001</name>
</gene>
<reference evidence="2" key="1">
    <citation type="journal article" date="2010" name="Science">
        <title>Plasticity of animal genome architecture unmasked by rapid evolution of a pelagic tunicate.</title>
        <authorList>
            <person name="Denoeud F."/>
            <person name="Henriet S."/>
            <person name="Mungpakdee S."/>
            <person name="Aury J.M."/>
            <person name="Da Silva C."/>
            <person name="Brinkmann H."/>
            <person name="Mikhaleva J."/>
            <person name="Olsen L.C."/>
            <person name="Jubin C."/>
            <person name="Canestro C."/>
            <person name="Bouquet J.M."/>
            <person name="Danks G."/>
            <person name="Poulain J."/>
            <person name="Campsteijn C."/>
            <person name="Adamski M."/>
            <person name="Cross I."/>
            <person name="Yadetie F."/>
            <person name="Muffato M."/>
            <person name="Louis A."/>
            <person name="Butcher S."/>
            <person name="Tsagkogeorga G."/>
            <person name="Konrad A."/>
            <person name="Singh S."/>
            <person name="Jensen M.F."/>
            <person name="Cong E.H."/>
            <person name="Eikeseth-Otteraa H."/>
            <person name="Noel B."/>
            <person name="Anthouard V."/>
            <person name="Porcel B.M."/>
            <person name="Kachouri-Lafond R."/>
            <person name="Nishino A."/>
            <person name="Ugolini M."/>
            <person name="Chourrout P."/>
            <person name="Nishida H."/>
            <person name="Aasland R."/>
            <person name="Huzurbazar S."/>
            <person name="Westhof E."/>
            <person name="Delsuc F."/>
            <person name="Lehrach H."/>
            <person name="Reinhardt R."/>
            <person name="Weissenbach J."/>
            <person name="Roy S.W."/>
            <person name="Artiguenave F."/>
            <person name="Postlethwait J.H."/>
            <person name="Manak J.R."/>
            <person name="Thompson E.M."/>
            <person name="Jaillon O."/>
            <person name="Du Pasquier L."/>
            <person name="Boudinot P."/>
            <person name="Liberles D.A."/>
            <person name="Volff J.N."/>
            <person name="Philippe H."/>
            <person name="Lenhard B."/>
            <person name="Roest Crollius H."/>
            <person name="Wincker P."/>
            <person name="Chourrout D."/>
        </authorList>
    </citation>
    <scope>NUCLEOTIDE SEQUENCE [LARGE SCALE GENOMIC DNA]</scope>
</reference>
<feature type="compositionally biased region" description="Polar residues" evidence="1">
    <location>
        <begin position="191"/>
        <end position="200"/>
    </location>
</feature>
<feature type="region of interest" description="Disordered" evidence="1">
    <location>
        <begin position="22"/>
        <end position="93"/>
    </location>
</feature>
<protein>
    <recommendedName>
        <fullName evidence="4">LITAF domain-containing protein</fullName>
    </recommendedName>
</protein>
<organism evidence="2">
    <name type="scientific">Oikopleura dioica</name>
    <name type="common">Tunicate</name>
    <dbReference type="NCBI Taxonomy" id="34765"/>
    <lineage>
        <taxon>Eukaryota</taxon>
        <taxon>Metazoa</taxon>
        <taxon>Chordata</taxon>
        <taxon>Tunicata</taxon>
        <taxon>Appendicularia</taxon>
        <taxon>Copelata</taxon>
        <taxon>Oikopleuridae</taxon>
        <taxon>Oikopleura</taxon>
    </lineage>
</organism>
<name>E4XI50_OIKDI</name>
<accession>E4XI50</accession>
<proteinExistence type="predicted"/>
<evidence type="ECO:0000313" key="3">
    <source>
        <dbReference type="Proteomes" id="UP000001307"/>
    </source>
</evidence>
<evidence type="ECO:0000313" key="2">
    <source>
        <dbReference type="EMBL" id="CBY10171.1"/>
    </source>
</evidence>
<evidence type="ECO:0000256" key="1">
    <source>
        <dbReference type="SAM" id="MobiDB-lite"/>
    </source>
</evidence>
<feature type="region of interest" description="Disordered" evidence="1">
    <location>
        <begin position="191"/>
        <end position="232"/>
    </location>
</feature>
<evidence type="ECO:0008006" key="4">
    <source>
        <dbReference type="Google" id="ProtNLM"/>
    </source>
</evidence>
<sequence length="442" mass="49635">MGLKKFLRKRVGEALNYAAERVTQTRRRPSQRELSSSSAPYVPLDDDLSFDYVPQGQCPPTSRCACPSRCSRQVPPPRPTSPPRFDQPGPSSQVDFPNLSFSPEEVAARVREARFNEVGYNLTTNLFEVDGFGSFVDLDDVMSYTGELVLPRAPPVATPDPVFDDFSDDEDFFEPFMPRLYPHSICAPSSDQVLSSTGPSGDSLAISDDPSLPPSGALNSDQLAPWNPDSGSYPVHENGDFRHIIAPSTSSDGGCLRHRFQDMHFFNPLIPYEELKPKYRRRPDVSFRHQELNRSIYPDQPEVGPHVRCPEDNLTAYRPGTIYYRGNGIWRASMLLPDFFSRSVLFVTFGPTLSCQICAVTYPVWTYEEATWAARASYFSLCCLCSFCCSDTCFEGLSRAQRSRKCPICARKTNYIPYKLEEGGRYLTVDDAPATWAHARSL</sequence>
<dbReference type="EMBL" id="FN653053">
    <property type="protein sequence ID" value="CBY10171.1"/>
    <property type="molecule type" value="Genomic_DNA"/>
</dbReference>
<keyword evidence="3" id="KW-1185">Reference proteome</keyword>
<dbReference type="InParanoid" id="E4XI50"/>
<dbReference type="AlphaFoldDB" id="E4XI50"/>